<feature type="region of interest" description="Disordered" evidence="1">
    <location>
        <begin position="1"/>
        <end position="67"/>
    </location>
</feature>
<reference evidence="2 3" key="1">
    <citation type="submission" date="2018-09" db="EMBL/GenBank/DDBJ databases">
        <title>Genomic investigation of the strawberry pathogen Phytophthora fragariae indicates pathogenicity is determined by transcriptional variation in three key races.</title>
        <authorList>
            <person name="Adams T.M."/>
            <person name="Armitage A.D."/>
            <person name="Sobczyk M.K."/>
            <person name="Bates H.J."/>
            <person name="Dunwell J.M."/>
            <person name="Nellist C.F."/>
            <person name="Harrison R.J."/>
        </authorList>
    </citation>
    <scope>NUCLEOTIDE SEQUENCE [LARGE SCALE GENOMIC DNA]</scope>
    <source>
        <strain evidence="2 3">NOV-77</strain>
    </source>
</reference>
<evidence type="ECO:0000313" key="3">
    <source>
        <dbReference type="Proteomes" id="UP000486351"/>
    </source>
</evidence>
<gene>
    <name evidence="2" type="ORF">PF008_g1950</name>
</gene>
<organism evidence="2 3">
    <name type="scientific">Phytophthora fragariae</name>
    <dbReference type="NCBI Taxonomy" id="53985"/>
    <lineage>
        <taxon>Eukaryota</taxon>
        <taxon>Sar</taxon>
        <taxon>Stramenopiles</taxon>
        <taxon>Oomycota</taxon>
        <taxon>Peronosporomycetes</taxon>
        <taxon>Peronosporales</taxon>
        <taxon>Peronosporaceae</taxon>
        <taxon>Phytophthora</taxon>
    </lineage>
</organism>
<protein>
    <submittedName>
        <fullName evidence="2">Uncharacterized protein</fullName>
    </submittedName>
</protein>
<dbReference type="AlphaFoldDB" id="A0A6G0SIM3"/>
<evidence type="ECO:0000256" key="1">
    <source>
        <dbReference type="SAM" id="MobiDB-lite"/>
    </source>
</evidence>
<evidence type="ECO:0000313" key="2">
    <source>
        <dbReference type="EMBL" id="KAE9360138.1"/>
    </source>
</evidence>
<feature type="compositionally biased region" description="Basic and acidic residues" evidence="1">
    <location>
        <begin position="37"/>
        <end position="58"/>
    </location>
</feature>
<name>A0A6G0SIM3_9STRA</name>
<dbReference type="EMBL" id="QXFY01000051">
    <property type="protein sequence ID" value="KAE9360138.1"/>
    <property type="molecule type" value="Genomic_DNA"/>
</dbReference>
<comment type="caution">
    <text evidence="2">The sequence shown here is derived from an EMBL/GenBank/DDBJ whole genome shotgun (WGS) entry which is preliminary data.</text>
</comment>
<feature type="compositionally biased region" description="Polar residues" evidence="1">
    <location>
        <begin position="1"/>
        <end position="12"/>
    </location>
</feature>
<dbReference type="Proteomes" id="UP000486351">
    <property type="component" value="Unassembled WGS sequence"/>
</dbReference>
<accession>A0A6G0SIM3</accession>
<sequence length="67" mass="7616">MSSSLKRGSGRQSDALACHREVNRQQEPAFSLAKEYQATEKARRAKEHIEAPSGDERKSRYRTPQAK</sequence>
<proteinExistence type="predicted"/>